<evidence type="ECO:0000313" key="2">
    <source>
        <dbReference type="EMBL" id="CAG8632620.1"/>
    </source>
</evidence>
<feature type="non-terminal residue" evidence="2">
    <location>
        <position position="1"/>
    </location>
</feature>
<name>A0A9N9GVF1_9GLOM</name>
<protein>
    <submittedName>
        <fullName evidence="2">7351_t:CDS:1</fullName>
    </submittedName>
</protein>
<feature type="region of interest" description="Disordered" evidence="1">
    <location>
        <begin position="39"/>
        <end position="58"/>
    </location>
</feature>
<organism evidence="2 3">
    <name type="scientific">Paraglomus occultum</name>
    <dbReference type="NCBI Taxonomy" id="144539"/>
    <lineage>
        <taxon>Eukaryota</taxon>
        <taxon>Fungi</taxon>
        <taxon>Fungi incertae sedis</taxon>
        <taxon>Mucoromycota</taxon>
        <taxon>Glomeromycotina</taxon>
        <taxon>Glomeromycetes</taxon>
        <taxon>Paraglomerales</taxon>
        <taxon>Paraglomeraceae</taxon>
        <taxon>Paraglomus</taxon>
    </lineage>
</organism>
<dbReference type="AlphaFoldDB" id="A0A9N9GVF1"/>
<keyword evidence="3" id="KW-1185">Reference proteome</keyword>
<gene>
    <name evidence="2" type="ORF">POCULU_LOCUS8974</name>
</gene>
<evidence type="ECO:0000256" key="1">
    <source>
        <dbReference type="SAM" id="MobiDB-lite"/>
    </source>
</evidence>
<dbReference type="EMBL" id="CAJVPJ010002984">
    <property type="protein sequence ID" value="CAG8632620.1"/>
    <property type="molecule type" value="Genomic_DNA"/>
</dbReference>
<feature type="compositionally biased region" description="Basic and acidic residues" evidence="1">
    <location>
        <begin position="48"/>
        <end position="58"/>
    </location>
</feature>
<accession>A0A9N9GVF1</accession>
<evidence type="ECO:0000313" key="3">
    <source>
        <dbReference type="Proteomes" id="UP000789572"/>
    </source>
</evidence>
<comment type="caution">
    <text evidence="2">The sequence shown here is derived from an EMBL/GenBank/DDBJ whole genome shotgun (WGS) entry which is preliminary data.</text>
</comment>
<dbReference type="OrthoDB" id="2492922at2759"/>
<dbReference type="Proteomes" id="UP000789572">
    <property type="component" value="Unassembled WGS sequence"/>
</dbReference>
<reference evidence="2" key="1">
    <citation type="submission" date="2021-06" db="EMBL/GenBank/DDBJ databases">
        <authorList>
            <person name="Kallberg Y."/>
            <person name="Tangrot J."/>
            <person name="Rosling A."/>
        </authorList>
    </citation>
    <scope>NUCLEOTIDE SEQUENCE</scope>
    <source>
        <strain evidence="2">IA702</strain>
    </source>
</reference>
<sequence length="58" mass="6773">LGNRSYQLALMRLHEISGSLIKVKFEMLRLVEELKDAAWESGEDNEEIDLRRETKLTP</sequence>
<proteinExistence type="predicted"/>